<dbReference type="Proteomes" id="UP000019666">
    <property type="component" value="Unassembled WGS sequence"/>
</dbReference>
<dbReference type="AlphaFoldDB" id="A0A017HPU0"/>
<feature type="compositionally biased region" description="Low complexity" evidence="1">
    <location>
        <begin position="68"/>
        <end position="89"/>
    </location>
</feature>
<dbReference type="Gene3D" id="3.40.30.10">
    <property type="entry name" value="Glutaredoxin"/>
    <property type="match status" value="1"/>
</dbReference>
<dbReference type="EMBL" id="AOSK01000057">
    <property type="protein sequence ID" value="EYD76168.1"/>
    <property type="molecule type" value="Genomic_DNA"/>
</dbReference>
<dbReference type="GO" id="GO:0004364">
    <property type="term" value="F:glutathione transferase activity"/>
    <property type="evidence" value="ECO:0007669"/>
    <property type="project" value="UniProtKB-EC"/>
</dbReference>
<evidence type="ECO:0000313" key="2">
    <source>
        <dbReference type="EMBL" id="EYD76168.1"/>
    </source>
</evidence>
<dbReference type="InterPro" id="IPR036249">
    <property type="entry name" value="Thioredoxin-like_sf"/>
</dbReference>
<gene>
    <name evidence="2" type="ORF">Rumeso_02243</name>
</gene>
<keyword evidence="3" id="KW-1185">Reference proteome</keyword>
<evidence type="ECO:0000256" key="1">
    <source>
        <dbReference type="SAM" id="MobiDB-lite"/>
    </source>
</evidence>
<evidence type="ECO:0000313" key="3">
    <source>
        <dbReference type="Proteomes" id="UP000019666"/>
    </source>
</evidence>
<reference evidence="2 3" key="1">
    <citation type="submission" date="2013-02" db="EMBL/GenBank/DDBJ databases">
        <authorList>
            <person name="Fiebig A."/>
            <person name="Goeker M."/>
            <person name="Klenk H.-P.P."/>
        </authorList>
    </citation>
    <scope>NUCLEOTIDE SEQUENCE [LARGE SCALE GENOMIC DNA]</scope>
    <source>
        <strain evidence="2 3">DSM 19309</strain>
    </source>
</reference>
<proteinExistence type="predicted"/>
<comment type="caution">
    <text evidence="2">The sequence shown here is derived from an EMBL/GenBank/DDBJ whole genome shotgun (WGS) entry which is preliminary data.</text>
</comment>
<organism evidence="2 3">
    <name type="scientific">Rubellimicrobium mesophilum DSM 19309</name>
    <dbReference type="NCBI Taxonomy" id="442562"/>
    <lineage>
        <taxon>Bacteria</taxon>
        <taxon>Pseudomonadati</taxon>
        <taxon>Pseudomonadota</taxon>
        <taxon>Alphaproteobacteria</taxon>
        <taxon>Rhodobacterales</taxon>
        <taxon>Roseobacteraceae</taxon>
        <taxon>Rubellimicrobium</taxon>
    </lineage>
</organism>
<sequence length="122" mass="12818">MKLYYAPAACSLAVHIALREAGLAFDLVKVDLGRHQLGDGSLLTAVNPKNYVPVVDRSRRRAHRGRGDPAMGGRAGARQPPPAAFGDSGAAARARVAQLHRHRAAQGLLALALAQGDGARHT</sequence>
<dbReference type="HOGENOM" id="CLU_2025028_0_0_5"/>
<dbReference type="SUPFAM" id="SSF52833">
    <property type="entry name" value="Thioredoxin-like"/>
    <property type="match status" value="1"/>
</dbReference>
<dbReference type="STRING" id="442562.Rumeso_02243"/>
<feature type="region of interest" description="Disordered" evidence="1">
    <location>
        <begin position="57"/>
        <end position="89"/>
    </location>
</feature>
<accession>A0A017HPU0</accession>
<dbReference type="CDD" id="cd03057">
    <property type="entry name" value="GST_N_Beta"/>
    <property type="match status" value="1"/>
</dbReference>
<dbReference type="EC" id="2.5.1.18" evidence="2"/>
<keyword evidence="2" id="KW-0808">Transferase</keyword>
<name>A0A017HPU0_9RHOB</name>
<protein>
    <submittedName>
        <fullName evidence="2">Glutathione S-transferase</fullName>
        <ecNumber evidence="2">2.5.1.18</ecNumber>
    </submittedName>
</protein>